<feature type="compositionally biased region" description="Polar residues" evidence="5">
    <location>
        <begin position="118"/>
        <end position="141"/>
    </location>
</feature>
<evidence type="ECO:0000256" key="3">
    <source>
        <dbReference type="ARBA" id="ARBA00023163"/>
    </source>
</evidence>
<protein>
    <recommendedName>
        <fullName evidence="6">BZIP domain-containing protein</fullName>
    </recommendedName>
</protein>
<feature type="region of interest" description="Disordered" evidence="5">
    <location>
        <begin position="163"/>
        <end position="188"/>
    </location>
</feature>
<sequence length="424" mass="47422">MRSPSVSRTLHTLSLPVSSSFHTGSKLIVMRSSQFDFELPAAMDFDLNMDFSFLNGDDPTLGMVLAADDNSLWENFSPFLDDPEIVPEAAEDTFCSKMISQLEGLEQCDDHSYAALSPISSPRQGSLSLGSNSPTNTSGSEASYPLDILEAASQELFTQTSFDDLKPEVNSQPTTTAVSSTSTTRPHYAPYRLQPVSNQQKRAPTLTTTRSVAQRPAPVVRFKPALRNPANISLNAPSTFSSPSSSTLGSTQSTPIVKGPTGERQRKYPALILTEEEKRLCKKESILLPEFYPLTKAEERDLKRIRRKIRNKRSAQTSRKRKQVVPKIMAVLEARIPMCVTPFTLELFLWNKKYYEQNFQQIFAVQRAVSGSANVMSQFASDLCLIIPGCTWRRRSSICPHRSIAIDLICADRSKRKYVIFFDR</sequence>
<evidence type="ECO:0000256" key="4">
    <source>
        <dbReference type="ARBA" id="ARBA00023242"/>
    </source>
</evidence>
<evidence type="ECO:0000313" key="7">
    <source>
        <dbReference type="EMBL" id="EYC01791.1"/>
    </source>
</evidence>
<keyword evidence="2" id="KW-0238">DNA-binding</keyword>
<comment type="caution">
    <text evidence="7">The sequence shown here is derived from an EMBL/GenBank/DDBJ whole genome shotgun (WGS) entry which is preliminary data.</text>
</comment>
<dbReference type="InterPro" id="IPR004827">
    <property type="entry name" value="bZIP"/>
</dbReference>
<dbReference type="GO" id="GO:0000981">
    <property type="term" value="F:DNA-binding transcription factor activity, RNA polymerase II-specific"/>
    <property type="evidence" value="ECO:0007669"/>
    <property type="project" value="TreeGrafter"/>
</dbReference>
<dbReference type="PROSITE" id="PS00036">
    <property type="entry name" value="BZIP_BASIC"/>
    <property type="match status" value="1"/>
</dbReference>
<keyword evidence="4" id="KW-0539">Nucleus</keyword>
<feature type="region of interest" description="Disordered" evidence="5">
    <location>
        <begin position="115"/>
        <end position="142"/>
    </location>
</feature>
<dbReference type="Proteomes" id="UP000024635">
    <property type="component" value="Unassembled WGS sequence"/>
</dbReference>
<evidence type="ECO:0000256" key="2">
    <source>
        <dbReference type="ARBA" id="ARBA00023125"/>
    </source>
</evidence>
<dbReference type="GO" id="GO:0000978">
    <property type="term" value="F:RNA polymerase II cis-regulatory region sequence-specific DNA binding"/>
    <property type="evidence" value="ECO:0007669"/>
    <property type="project" value="TreeGrafter"/>
</dbReference>
<accession>A0A016TGF6</accession>
<dbReference type="InterPro" id="IPR008917">
    <property type="entry name" value="TF_DNA-bd_sf"/>
</dbReference>
<dbReference type="PANTHER" id="PTHR45996:SF3">
    <property type="entry name" value="CREB-H TRANSCRIPTION FACTOR HOMOLOG LET-607"/>
    <property type="match status" value="1"/>
</dbReference>
<dbReference type="SUPFAM" id="SSF47454">
    <property type="entry name" value="A DNA-binding domain in eukaryotic transcription factors"/>
    <property type="match status" value="1"/>
</dbReference>
<dbReference type="PANTHER" id="PTHR45996">
    <property type="entry name" value="AGAP001464-PB"/>
    <property type="match status" value="1"/>
</dbReference>
<name>A0A016TGF6_9BILA</name>
<dbReference type="GO" id="GO:0005634">
    <property type="term" value="C:nucleus"/>
    <property type="evidence" value="ECO:0007669"/>
    <property type="project" value="TreeGrafter"/>
</dbReference>
<feature type="region of interest" description="Disordered" evidence="5">
    <location>
        <begin position="234"/>
        <end position="263"/>
    </location>
</feature>
<evidence type="ECO:0000313" key="8">
    <source>
        <dbReference type="Proteomes" id="UP000024635"/>
    </source>
</evidence>
<organism evidence="7 8">
    <name type="scientific">Ancylostoma ceylanicum</name>
    <dbReference type="NCBI Taxonomy" id="53326"/>
    <lineage>
        <taxon>Eukaryota</taxon>
        <taxon>Metazoa</taxon>
        <taxon>Ecdysozoa</taxon>
        <taxon>Nematoda</taxon>
        <taxon>Chromadorea</taxon>
        <taxon>Rhabditida</taxon>
        <taxon>Rhabditina</taxon>
        <taxon>Rhabditomorpha</taxon>
        <taxon>Strongyloidea</taxon>
        <taxon>Ancylostomatidae</taxon>
        <taxon>Ancylostomatinae</taxon>
        <taxon>Ancylostoma</taxon>
    </lineage>
</organism>
<reference evidence="8" key="1">
    <citation type="journal article" date="2015" name="Nat. Genet.">
        <title>The genome and transcriptome of the zoonotic hookworm Ancylostoma ceylanicum identify infection-specific gene families.</title>
        <authorList>
            <person name="Schwarz E.M."/>
            <person name="Hu Y."/>
            <person name="Antoshechkin I."/>
            <person name="Miller M.M."/>
            <person name="Sternberg P.W."/>
            <person name="Aroian R.V."/>
        </authorList>
    </citation>
    <scope>NUCLEOTIDE SEQUENCE</scope>
    <source>
        <strain evidence="8">HY135</strain>
    </source>
</reference>
<keyword evidence="8" id="KW-1185">Reference proteome</keyword>
<gene>
    <name evidence="7" type="primary">Acey_s0104.g3603</name>
    <name evidence="7" type="ORF">Y032_0104g3603</name>
</gene>
<dbReference type="EMBL" id="JARK01001440">
    <property type="protein sequence ID" value="EYC01791.1"/>
    <property type="molecule type" value="Genomic_DNA"/>
</dbReference>
<keyword evidence="1" id="KW-0805">Transcription regulation</keyword>
<feature type="domain" description="BZIP" evidence="6">
    <location>
        <begin position="306"/>
        <end position="321"/>
    </location>
</feature>
<dbReference type="AlphaFoldDB" id="A0A016TGF6"/>
<feature type="compositionally biased region" description="Low complexity" evidence="5">
    <location>
        <begin position="174"/>
        <end position="184"/>
    </location>
</feature>
<dbReference type="STRING" id="53326.A0A016TGF6"/>
<dbReference type="Gene3D" id="1.20.5.170">
    <property type="match status" value="1"/>
</dbReference>
<dbReference type="OrthoDB" id="5862817at2759"/>
<proteinExistence type="predicted"/>
<evidence type="ECO:0000256" key="5">
    <source>
        <dbReference type="SAM" id="MobiDB-lite"/>
    </source>
</evidence>
<evidence type="ECO:0000259" key="6">
    <source>
        <dbReference type="PROSITE" id="PS00036"/>
    </source>
</evidence>
<evidence type="ECO:0000256" key="1">
    <source>
        <dbReference type="ARBA" id="ARBA00023015"/>
    </source>
</evidence>
<dbReference type="InterPro" id="IPR051381">
    <property type="entry name" value="CREB_ATF_subfamily"/>
</dbReference>
<feature type="compositionally biased region" description="Low complexity" evidence="5">
    <location>
        <begin position="237"/>
        <end position="255"/>
    </location>
</feature>
<keyword evidence="3" id="KW-0804">Transcription</keyword>